<evidence type="ECO:0000313" key="2">
    <source>
        <dbReference type="Proteomes" id="UP000030907"/>
    </source>
</evidence>
<name>A0A0A7PGH3_9SPHN</name>
<reference evidence="1 2" key="1">
    <citation type="journal article" date="2015" name="Int. J. Syst. Evol. Microbiol.">
        <title>Description of Sphingopyxis fribergensis sp. nov. - a soil bacterium with the ability to degrade styrene and phenylacetic acid.</title>
        <authorList>
            <person name="Oelschlagel M."/>
            <person name="Ruckert C."/>
            <person name="Kalinowski J."/>
            <person name="Schmidt G."/>
            <person name="Schlomann M."/>
            <person name="Tischler D."/>
        </authorList>
    </citation>
    <scope>NUCLEOTIDE SEQUENCE [LARGE SCALE GENOMIC DNA]</scope>
    <source>
        <strain evidence="1 2">Kp5.2</strain>
    </source>
</reference>
<dbReference type="HOGENOM" id="CLU_092842_1_0_5"/>
<evidence type="ECO:0008006" key="3">
    <source>
        <dbReference type="Google" id="ProtNLM"/>
    </source>
</evidence>
<gene>
    <name evidence="1" type="ORF">SKP52_00515</name>
</gene>
<dbReference type="InterPro" id="IPR009267">
    <property type="entry name" value="NTP_transf_6"/>
</dbReference>
<accession>A0A0A7PGH3</accession>
<dbReference type="AlphaFoldDB" id="A0A0A7PGH3"/>
<sequence>MSAAEADIISILRADRLRWYLLGAVAALELPDCWIAAGFVRNAVWDHRHQRPPSPPDRDVDVIWYDPDRIDPALDRLHEARLAAIAPSVVWSVKNQARMHIRNGDPPYASAADAMRHWPETATAVAARRYDADHCEVAAPLGADDLFGLILRPTSSFVDLKRAVYDERRKSKKWLEHWPLLREA</sequence>
<dbReference type="PANTHER" id="PTHR39166">
    <property type="entry name" value="BLL1166 PROTEIN"/>
    <property type="match status" value="1"/>
</dbReference>
<dbReference type="KEGG" id="sphk:SKP52_00515"/>
<dbReference type="OrthoDB" id="9805247at2"/>
<dbReference type="EMBL" id="CP009122">
    <property type="protein sequence ID" value="AJA07052.1"/>
    <property type="molecule type" value="Genomic_DNA"/>
</dbReference>
<dbReference type="Proteomes" id="UP000030907">
    <property type="component" value="Chromosome"/>
</dbReference>
<dbReference type="Pfam" id="PF06042">
    <property type="entry name" value="NTP_transf_6"/>
    <property type="match status" value="1"/>
</dbReference>
<evidence type="ECO:0000313" key="1">
    <source>
        <dbReference type="EMBL" id="AJA07052.1"/>
    </source>
</evidence>
<organism evidence="1 2">
    <name type="scientific">Sphingopyxis fribergensis</name>
    <dbReference type="NCBI Taxonomy" id="1515612"/>
    <lineage>
        <taxon>Bacteria</taxon>
        <taxon>Pseudomonadati</taxon>
        <taxon>Pseudomonadota</taxon>
        <taxon>Alphaproteobacteria</taxon>
        <taxon>Sphingomonadales</taxon>
        <taxon>Sphingomonadaceae</taxon>
        <taxon>Sphingopyxis</taxon>
    </lineage>
</organism>
<protein>
    <recommendedName>
        <fullName evidence="3">Nucleotidyltransferase family protein</fullName>
    </recommendedName>
</protein>
<keyword evidence="2" id="KW-1185">Reference proteome</keyword>
<dbReference type="PANTHER" id="PTHR39166:SF1">
    <property type="entry name" value="BLL1166 PROTEIN"/>
    <property type="match status" value="1"/>
</dbReference>
<proteinExistence type="predicted"/>
<dbReference type="RefSeq" id="WP_039570508.1">
    <property type="nucleotide sequence ID" value="NZ_CP009122.1"/>
</dbReference>